<gene>
    <name evidence="3" type="ORF">DB31_5145</name>
</gene>
<comment type="caution">
    <text evidence="3">The sequence shown here is derived from an EMBL/GenBank/DDBJ whole genome shotgun (WGS) entry which is preliminary data.</text>
</comment>
<keyword evidence="4" id="KW-1185">Reference proteome</keyword>
<proteinExistence type="predicted"/>
<sequence length="549" mass="58686">MIVTLDNSDTVYCTTASVTVTASVAGGTPTAVEVLEDDKTVAWVQAPYPYSFGCAAKAERSYAISFRAHIQGNTYASSAKQIVVDRSRPTVVSGPFLATDTEIAKDTPIRVTFSEPMRPTGSNSFSLVTATTTVSWSQDGKVLTIVPQEPITPPQSFVLFLHPEYFQDLAGNPLAVDAPRQWSWTFPALLHSWTLPKHGDGLTSQNRPSFARDRSGRSVVAWFEYTQASGAADVYVHRSGASGSSLLGGPLSAVAGGDSWAEEVQVAVDSLDRPVVAWTERISGEAKVFVRRWNGVDWESLANVPNPIIPSDAKDLTLAVGNSELPAVAWTEVDAVQKARVYVYRWNGTSWDAVATPIEAPGTPNLIYPSMVIDADNRPVVAVTQQGSSATSMAAVWRFNGTSWVQLGAGIRPTQASTGATVQRTSLALDAQGKPALAFELSTPGSPAAAEVYLARYTDPTWATPQRMDGPDARWPSLGFDAAGAAWVAWEKGNSTASLSAWVRKTTGDVPDTSQAQALRPQFPNGGGGAPVFLIVDQQQKAAQVLLRQ</sequence>
<dbReference type="InterPro" id="IPR014755">
    <property type="entry name" value="Cu-Rt/internalin_Ig-like"/>
</dbReference>
<dbReference type="Proteomes" id="UP000028725">
    <property type="component" value="Unassembled WGS sequence"/>
</dbReference>
<accession>A0A085WQZ0</accession>
<keyword evidence="1" id="KW-0732">Signal</keyword>
<evidence type="ECO:0000256" key="1">
    <source>
        <dbReference type="ARBA" id="ARBA00022729"/>
    </source>
</evidence>
<dbReference type="SUPFAM" id="SSF50939">
    <property type="entry name" value="Sialidases"/>
    <property type="match status" value="1"/>
</dbReference>
<evidence type="ECO:0000313" key="3">
    <source>
        <dbReference type="EMBL" id="KFE70103.1"/>
    </source>
</evidence>
<organism evidence="3 4">
    <name type="scientific">Hyalangium minutum</name>
    <dbReference type="NCBI Taxonomy" id="394096"/>
    <lineage>
        <taxon>Bacteria</taxon>
        <taxon>Pseudomonadati</taxon>
        <taxon>Myxococcota</taxon>
        <taxon>Myxococcia</taxon>
        <taxon>Myxococcales</taxon>
        <taxon>Cystobacterineae</taxon>
        <taxon>Archangiaceae</taxon>
        <taxon>Hyalangium</taxon>
    </lineage>
</organism>
<evidence type="ECO:0000259" key="2">
    <source>
        <dbReference type="Pfam" id="PF13205"/>
    </source>
</evidence>
<dbReference type="InterPro" id="IPR032812">
    <property type="entry name" value="SbsA_Ig"/>
</dbReference>
<feature type="domain" description="SbsA Ig-like" evidence="2">
    <location>
        <begin position="85"/>
        <end position="185"/>
    </location>
</feature>
<dbReference type="EMBL" id="JMCB01000003">
    <property type="protein sequence ID" value="KFE70103.1"/>
    <property type="molecule type" value="Genomic_DNA"/>
</dbReference>
<dbReference type="InterPro" id="IPR036278">
    <property type="entry name" value="Sialidase_sf"/>
</dbReference>
<dbReference type="STRING" id="394096.DB31_5145"/>
<dbReference type="Pfam" id="PF13205">
    <property type="entry name" value="Big_5"/>
    <property type="match status" value="1"/>
</dbReference>
<dbReference type="Gene3D" id="2.60.40.1220">
    <property type="match status" value="1"/>
</dbReference>
<dbReference type="AlphaFoldDB" id="A0A085WQZ0"/>
<protein>
    <recommendedName>
        <fullName evidence="2">SbsA Ig-like domain-containing protein</fullName>
    </recommendedName>
</protein>
<dbReference type="CDD" id="cd15482">
    <property type="entry name" value="Sialidase_non-viral"/>
    <property type="match status" value="1"/>
</dbReference>
<reference evidence="3 4" key="1">
    <citation type="submission" date="2014-04" db="EMBL/GenBank/DDBJ databases">
        <title>Genome assembly of Hyalangium minutum DSM 14724.</title>
        <authorList>
            <person name="Sharma G."/>
            <person name="Subramanian S."/>
        </authorList>
    </citation>
    <scope>NUCLEOTIDE SEQUENCE [LARGE SCALE GENOMIC DNA]</scope>
    <source>
        <strain evidence="3 4">DSM 14724</strain>
    </source>
</reference>
<name>A0A085WQZ0_9BACT</name>
<evidence type="ECO:0000313" key="4">
    <source>
        <dbReference type="Proteomes" id="UP000028725"/>
    </source>
</evidence>